<sequence length="90" mass="9994">MTDRNHVGTYVAHVITDPRTLDRAVIVWEDLLTRHEVLEIGARFLSVEDLPTEQPVATPEELVAAMAKGRAELELDPTSKSGGLKLYPNE</sequence>
<dbReference type="Gene3D" id="3.40.50.720">
    <property type="entry name" value="NAD(P)-binding Rossmann-like Domain"/>
    <property type="match status" value="1"/>
</dbReference>
<name>A0A4Q9PBJ6_9APHY</name>
<dbReference type="OrthoDB" id="419598at2759"/>
<evidence type="ECO:0000313" key="1">
    <source>
        <dbReference type="EMBL" id="TBU21980.1"/>
    </source>
</evidence>
<gene>
    <name evidence="2" type="ORF">BD310DRAFT_982089</name>
    <name evidence="1" type="ORF">BD311DRAFT_811858</name>
</gene>
<dbReference type="Gene3D" id="3.90.25.10">
    <property type="entry name" value="UDP-galactose 4-epimerase, domain 1"/>
    <property type="match status" value="1"/>
</dbReference>
<reference evidence="2 3" key="1">
    <citation type="submission" date="2019-01" db="EMBL/GenBank/DDBJ databases">
        <title>Draft genome sequences of three monokaryotic isolates of the white-rot basidiomycete fungus Dichomitus squalens.</title>
        <authorList>
            <consortium name="DOE Joint Genome Institute"/>
            <person name="Lopez S.C."/>
            <person name="Andreopoulos B."/>
            <person name="Pangilinan J."/>
            <person name="Lipzen A."/>
            <person name="Riley R."/>
            <person name="Ahrendt S."/>
            <person name="Ng V."/>
            <person name="Barry K."/>
            <person name="Daum C."/>
            <person name="Grigoriev I.V."/>
            <person name="Hilden K.S."/>
            <person name="Makela M.R."/>
            <person name="de Vries R.P."/>
        </authorList>
    </citation>
    <scope>NUCLEOTIDE SEQUENCE [LARGE SCALE GENOMIC DNA]</scope>
    <source>
        <strain evidence="2 3">CBS 464.89</strain>
        <strain evidence="1">OM18370.1</strain>
    </source>
</reference>
<dbReference type="EMBL" id="ML145266">
    <property type="protein sequence ID" value="TBU52110.1"/>
    <property type="molecule type" value="Genomic_DNA"/>
</dbReference>
<dbReference type="AlphaFoldDB" id="A0A4Q9PBJ6"/>
<dbReference type="EMBL" id="ML143564">
    <property type="protein sequence ID" value="TBU21980.1"/>
    <property type="molecule type" value="Genomic_DNA"/>
</dbReference>
<evidence type="ECO:0000313" key="3">
    <source>
        <dbReference type="Proteomes" id="UP000292082"/>
    </source>
</evidence>
<accession>A0A4Q9PBJ6</accession>
<evidence type="ECO:0000313" key="2">
    <source>
        <dbReference type="EMBL" id="TBU52110.1"/>
    </source>
</evidence>
<protein>
    <submittedName>
        <fullName evidence="2">Uncharacterized protein</fullName>
    </submittedName>
</protein>
<dbReference type="Proteomes" id="UP000292082">
    <property type="component" value="Unassembled WGS sequence"/>
</dbReference>
<keyword evidence="3" id="KW-1185">Reference proteome</keyword>
<proteinExistence type="predicted"/>
<dbReference type="Proteomes" id="UP000292957">
    <property type="component" value="Unassembled WGS sequence"/>
</dbReference>
<organism evidence="2 3">
    <name type="scientific">Dichomitus squalens</name>
    <dbReference type="NCBI Taxonomy" id="114155"/>
    <lineage>
        <taxon>Eukaryota</taxon>
        <taxon>Fungi</taxon>
        <taxon>Dikarya</taxon>
        <taxon>Basidiomycota</taxon>
        <taxon>Agaricomycotina</taxon>
        <taxon>Agaricomycetes</taxon>
        <taxon>Polyporales</taxon>
        <taxon>Polyporaceae</taxon>
        <taxon>Dichomitus</taxon>
    </lineage>
</organism>